<keyword evidence="1" id="KW-0812">Transmembrane</keyword>
<evidence type="ECO:0000256" key="1">
    <source>
        <dbReference type="SAM" id="Phobius"/>
    </source>
</evidence>
<comment type="caution">
    <text evidence="2">The sequence shown here is derived from an EMBL/GenBank/DDBJ whole genome shotgun (WGS) entry which is preliminary data.</text>
</comment>
<evidence type="ECO:0008006" key="4">
    <source>
        <dbReference type="Google" id="ProtNLM"/>
    </source>
</evidence>
<dbReference type="Pfam" id="PF13469">
    <property type="entry name" value="Sulfotransfer_3"/>
    <property type="match status" value="1"/>
</dbReference>
<dbReference type="AlphaFoldDB" id="A0A428K585"/>
<feature type="transmembrane region" description="Helical" evidence="1">
    <location>
        <begin position="172"/>
        <end position="194"/>
    </location>
</feature>
<accession>A0A428K585</accession>
<evidence type="ECO:0000313" key="2">
    <source>
        <dbReference type="EMBL" id="RSK41522.1"/>
    </source>
</evidence>
<evidence type="ECO:0000313" key="3">
    <source>
        <dbReference type="Proteomes" id="UP000270620"/>
    </source>
</evidence>
<proteinExistence type="predicted"/>
<dbReference type="SUPFAM" id="SSF52540">
    <property type="entry name" value="P-loop containing nucleoside triphosphate hydrolases"/>
    <property type="match status" value="1"/>
</dbReference>
<dbReference type="Proteomes" id="UP000270620">
    <property type="component" value="Unassembled WGS sequence"/>
</dbReference>
<protein>
    <recommendedName>
        <fullName evidence="4">Sulfotransferase</fullName>
    </recommendedName>
</protein>
<name>A0A428K585_9FLAO</name>
<dbReference type="RefSeq" id="WP_125466517.1">
    <property type="nucleotide sequence ID" value="NZ_RWBG01000001.1"/>
</dbReference>
<dbReference type="OrthoDB" id="7062607at2"/>
<gene>
    <name evidence="2" type="ORF">EJA19_01205</name>
</gene>
<reference evidence="2 3" key="1">
    <citation type="submission" date="2018-12" db="EMBL/GenBank/DDBJ databases">
        <title>Mangrovimonas spongiae sp. nov., a novel member of the genus Mangrovimonas isolated from marine sponge.</title>
        <authorList>
            <person name="Zhuang L."/>
            <person name="Luo L."/>
        </authorList>
    </citation>
    <scope>NUCLEOTIDE SEQUENCE [LARGE SCALE GENOMIC DNA]</scope>
    <source>
        <strain evidence="2 3">HN-E26</strain>
    </source>
</reference>
<dbReference type="EMBL" id="RWBG01000001">
    <property type="protein sequence ID" value="RSK41522.1"/>
    <property type="molecule type" value="Genomic_DNA"/>
</dbReference>
<keyword evidence="1" id="KW-1133">Transmembrane helix</keyword>
<dbReference type="Gene3D" id="3.40.50.300">
    <property type="entry name" value="P-loop containing nucleotide triphosphate hydrolases"/>
    <property type="match status" value="1"/>
</dbReference>
<keyword evidence="3" id="KW-1185">Reference proteome</keyword>
<organism evidence="2 3">
    <name type="scientific">Mangrovimonas spongiae</name>
    <dbReference type="NCBI Taxonomy" id="2494697"/>
    <lineage>
        <taxon>Bacteria</taxon>
        <taxon>Pseudomonadati</taxon>
        <taxon>Bacteroidota</taxon>
        <taxon>Flavobacteriia</taxon>
        <taxon>Flavobacteriales</taxon>
        <taxon>Flavobacteriaceae</taxon>
        <taxon>Mangrovimonas</taxon>
    </lineage>
</organism>
<dbReference type="InterPro" id="IPR027417">
    <property type="entry name" value="P-loop_NTPase"/>
</dbReference>
<sequence length="285" mass="33518">MKKTLIYIVGAGRSGTTLVDIMLGNLENSISLGEVNRFFKRNGYPPKRKKNSAVYEFWSNLRCKLINKGFTDLRELDQLFQNNEYHTAFFKSFFKKSDSYYVQLLNKQYEVLDEIVNHKTLIESSKYPSRALNISNYLEEKSYIVKYIYLKKDPVKVVRSFQKKDLEQPSKGFFMANLYYFIVNILCGITINILKKRGHKVCTIKYKDLINSPEKTLNRLGDDLNIDCSELVKKIANKEPLKTGYLFDGNRIRLKETLTLQTSDKKIKKSIKDYFTRIFNYIVYR</sequence>
<keyword evidence="1" id="KW-0472">Membrane</keyword>